<dbReference type="GO" id="GO:0019752">
    <property type="term" value="P:carboxylic acid metabolic process"/>
    <property type="evidence" value="ECO:0007669"/>
    <property type="project" value="UniProtKB-ARBA"/>
</dbReference>
<reference evidence="2 3" key="1">
    <citation type="submission" date="2019-07" db="EMBL/GenBank/DDBJ databases">
        <title>Whole genome shotgun sequence of Novosphingobium sediminis NBRC 106119.</title>
        <authorList>
            <person name="Hosoyama A."/>
            <person name="Uohara A."/>
            <person name="Ohji S."/>
            <person name="Ichikawa N."/>
        </authorList>
    </citation>
    <scope>NUCLEOTIDE SEQUENCE [LARGE SCALE GENOMIC DNA]</scope>
    <source>
        <strain evidence="2 3">NBRC 106119</strain>
    </source>
</reference>
<dbReference type="Proteomes" id="UP000321464">
    <property type="component" value="Unassembled WGS sequence"/>
</dbReference>
<dbReference type="RefSeq" id="WP_147159683.1">
    <property type="nucleotide sequence ID" value="NZ_BJYR01000014.1"/>
</dbReference>
<evidence type="ECO:0000256" key="1">
    <source>
        <dbReference type="ARBA" id="ARBA00008903"/>
    </source>
</evidence>
<proteinExistence type="inferred from homology"/>
<organism evidence="2 3">
    <name type="scientific">Novosphingobium sediminis</name>
    <dbReference type="NCBI Taxonomy" id="707214"/>
    <lineage>
        <taxon>Bacteria</taxon>
        <taxon>Pseudomonadati</taxon>
        <taxon>Pseudomonadota</taxon>
        <taxon>Alphaproteobacteria</taxon>
        <taxon>Sphingomonadales</taxon>
        <taxon>Sphingomonadaceae</taxon>
        <taxon>Novosphingobium</taxon>
    </lineage>
</organism>
<dbReference type="PIRSF" id="PIRSF001439">
    <property type="entry name" value="CryM"/>
    <property type="match status" value="1"/>
</dbReference>
<dbReference type="Gene3D" id="3.30.1780.10">
    <property type="entry name" value="ornithine cyclodeaminase, domain 1"/>
    <property type="match status" value="1"/>
</dbReference>
<dbReference type="GO" id="GO:0016491">
    <property type="term" value="F:oxidoreductase activity"/>
    <property type="evidence" value="ECO:0007669"/>
    <property type="project" value="UniProtKB-ARBA"/>
</dbReference>
<dbReference type="AlphaFoldDB" id="A0A512AKX5"/>
<dbReference type="PANTHER" id="PTHR13812">
    <property type="entry name" value="KETIMINE REDUCTASE MU-CRYSTALLIN"/>
    <property type="match status" value="1"/>
</dbReference>
<gene>
    <name evidence="2" type="ORF">NSE01_21970</name>
</gene>
<comment type="caution">
    <text evidence="2">The sequence shown here is derived from an EMBL/GenBank/DDBJ whole genome shotgun (WGS) entry which is preliminary data.</text>
</comment>
<dbReference type="Pfam" id="PF02423">
    <property type="entry name" value="OCD_Mu_crystall"/>
    <property type="match status" value="1"/>
</dbReference>
<dbReference type="OrthoDB" id="9785971at2"/>
<keyword evidence="3" id="KW-1185">Reference proteome</keyword>
<name>A0A512AKX5_9SPHN</name>
<dbReference type="EMBL" id="BJYR01000014">
    <property type="protein sequence ID" value="GEO00365.1"/>
    <property type="molecule type" value="Genomic_DNA"/>
</dbReference>
<sequence>MKAPPFVTAAELRKALGFAGLIEPVADAFRRTSIGEAHNGMIMLVPGETAAAGDVYVKTGVLKDEAIFIVKVAPWFAANAAAGAPQGGFVAAVDSLTGYTRAILADEHYLSDIRTAAAGAVAARLFAPAQVETAAVLGAGVQAWWQTLALFHERPFRRLLVWARDAGKADRLIDRLAAELPDVVFERARSAEEAVCSAEVVITATLARQPVLRGAWLRPGQHITAVGADDPTKCELDREALQRARVFVDERATAMANGDIHAAASTDADRAALIHAEIGEVLAHPARGRTSEDGITIAKLVGIGAQDVAAVTAALKALKL</sequence>
<accession>A0A512AKX5</accession>
<comment type="similarity">
    <text evidence="1">Belongs to the ornithine cyclodeaminase/mu-crystallin family.</text>
</comment>
<dbReference type="InterPro" id="IPR036291">
    <property type="entry name" value="NAD(P)-bd_dom_sf"/>
</dbReference>
<dbReference type="Gene3D" id="3.40.50.720">
    <property type="entry name" value="NAD(P)-binding Rossmann-like Domain"/>
    <property type="match status" value="1"/>
</dbReference>
<protein>
    <submittedName>
        <fullName evidence="2">Putative cyclodeaminase y4tK</fullName>
    </submittedName>
</protein>
<dbReference type="FunFam" id="3.40.50.720:FF:000311">
    <property type="entry name" value="Ornithine cyclodeaminase"/>
    <property type="match status" value="1"/>
</dbReference>
<dbReference type="InterPro" id="IPR023401">
    <property type="entry name" value="ODC_N"/>
</dbReference>
<dbReference type="PANTHER" id="PTHR13812:SF19">
    <property type="entry name" value="KETIMINE REDUCTASE MU-CRYSTALLIN"/>
    <property type="match status" value="1"/>
</dbReference>
<evidence type="ECO:0000313" key="3">
    <source>
        <dbReference type="Proteomes" id="UP000321464"/>
    </source>
</evidence>
<dbReference type="InterPro" id="IPR003462">
    <property type="entry name" value="ODC_Mu_crystall"/>
</dbReference>
<evidence type="ECO:0000313" key="2">
    <source>
        <dbReference type="EMBL" id="GEO00365.1"/>
    </source>
</evidence>
<dbReference type="GO" id="GO:0005737">
    <property type="term" value="C:cytoplasm"/>
    <property type="evidence" value="ECO:0007669"/>
    <property type="project" value="TreeGrafter"/>
</dbReference>
<dbReference type="SUPFAM" id="SSF51735">
    <property type="entry name" value="NAD(P)-binding Rossmann-fold domains"/>
    <property type="match status" value="1"/>
</dbReference>